<evidence type="ECO:0000313" key="1">
    <source>
        <dbReference type="EMBL" id="KAG7441867.1"/>
    </source>
</evidence>
<dbReference type="GeneID" id="66101822"/>
<keyword evidence="2" id="KW-1185">Reference proteome</keyword>
<proteinExistence type="predicted"/>
<gene>
    <name evidence="1" type="ORF">BT62DRAFT_1079810</name>
</gene>
<accession>A0A9P7VJY1</accession>
<dbReference type="Proteomes" id="UP000812287">
    <property type="component" value="Unassembled WGS sequence"/>
</dbReference>
<name>A0A9P7VJY1_9AGAR</name>
<organism evidence="1 2">
    <name type="scientific">Guyanagaster necrorhizus</name>
    <dbReference type="NCBI Taxonomy" id="856835"/>
    <lineage>
        <taxon>Eukaryota</taxon>
        <taxon>Fungi</taxon>
        <taxon>Dikarya</taxon>
        <taxon>Basidiomycota</taxon>
        <taxon>Agaricomycotina</taxon>
        <taxon>Agaricomycetes</taxon>
        <taxon>Agaricomycetidae</taxon>
        <taxon>Agaricales</taxon>
        <taxon>Marasmiineae</taxon>
        <taxon>Physalacriaceae</taxon>
        <taxon>Guyanagaster</taxon>
    </lineage>
</organism>
<evidence type="ECO:0000313" key="2">
    <source>
        <dbReference type="Proteomes" id="UP000812287"/>
    </source>
</evidence>
<protein>
    <submittedName>
        <fullName evidence="1">Uncharacterized protein</fullName>
    </submittedName>
</protein>
<dbReference type="RefSeq" id="XP_043035367.1">
    <property type="nucleotide sequence ID" value="XM_043179528.1"/>
</dbReference>
<dbReference type="AlphaFoldDB" id="A0A9P7VJY1"/>
<reference evidence="1" key="1">
    <citation type="submission" date="2020-11" db="EMBL/GenBank/DDBJ databases">
        <title>Adaptations for nitrogen fixation in a non-lichenized fungal sporocarp promotes dispersal by wood-feeding termites.</title>
        <authorList>
            <consortium name="DOE Joint Genome Institute"/>
            <person name="Koch R.A."/>
            <person name="Yoon G."/>
            <person name="Arayal U."/>
            <person name="Lail K."/>
            <person name="Amirebrahimi M."/>
            <person name="Labutti K."/>
            <person name="Lipzen A."/>
            <person name="Riley R."/>
            <person name="Barry K."/>
            <person name="Henrissat B."/>
            <person name="Grigoriev I.V."/>
            <person name="Herr J.R."/>
            <person name="Aime M.C."/>
        </authorList>
    </citation>
    <scope>NUCLEOTIDE SEQUENCE</scope>
    <source>
        <strain evidence="1">MCA 3950</strain>
    </source>
</reference>
<comment type="caution">
    <text evidence="1">The sequence shown here is derived from an EMBL/GenBank/DDBJ whole genome shotgun (WGS) entry which is preliminary data.</text>
</comment>
<sequence length="358" mass="40762">MHPKYYELQLIGLLRPLVIPTQEPIFPRCQALKDLGTGKLAEQSPWFGRDIESCPLRKDLLFIPTTRSIPRSLISISQAELRAIVTPLPRILLTADYQMHIPMIPWPKVYLLAHILTGVHGGLKLFRGSRSDFAFKVSKRRSIMKSDASSLIHKTIMDYQPILMQTAITFRWTVTAVSNHGSRTSSACAAEKYEKKRAKILGDGTIEFEAALFVFTDTMSLRICRRPGAAETIMYERSRIHTEIHHLSNILDTFELEALRARSLDGTSDPLSWTPYLRVDRDCKNLESHAEACENAPYPWNPPLQWTYLSRAEPHDKNPKRPCRPDLPGAPSFKGNFHMLNPARDFASSDRHKLLYSA</sequence>
<dbReference type="EMBL" id="MU250556">
    <property type="protein sequence ID" value="KAG7441867.1"/>
    <property type="molecule type" value="Genomic_DNA"/>
</dbReference>